<evidence type="ECO:0000313" key="2">
    <source>
        <dbReference type="Proteomes" id="UP000249616"/>
    </source>
</evidence>
<dbReference type="AlphaFoldDB" id="A0A2Z4JCY7"/>
<dbReference type="RefSeq" id="WP_112442898.1">
    <property type="nucleotide sequence ID" value="NZ_CP030074.1"/>
</dbReference>
<dbReference type="EMBL" id="CP030074">
    <property type="protein sequence ID" value="AWW43014.1"/>
    <property type="molecule type" value="Genomic_DNA"/>
</dbReference>
<sequence>MTIERDEYLRQLTMRAKEGTLPQSEVKEIARTISEGRAGPDIYRLLYAVARAGGPAYESVIADYLIHPEAPEVSALAVQVLTGHWRVGAKYGKQILELLGSPEWDLSSDAFMAAVSGAGEILHDGFDAELLRALLHLAEEGRGECADDLMQRIAVEAIARALGASHAESMKPPEGVRRVEWSRGLLRAAHDRLHAATRRR</sequence>
<evidence type="ECO:0000313" key="1">
    <source>
        <dbReference type="EMBL" id="AWW43014.1"/>
    </source>
</evidence>
<evidence type="ECO:0008006" key="3">
    <source>
        <dbReference type="Google" id="ProtNLM"/>
    </source>
</evidence>
<gene>
    <name evidence="1" type="ORF">DN051_40940</name>
</gene>
<protein>
    <recommendedName>
        <fullName evidence="3">HEAT repeat domain-containing protein</fullName>
    </recommendedName>
</protein>
<accession>A0A2Z4JCY7</accession>
<name>A0A2Z4JCY7_9ACTN</name>
<reference evidence="2" key="1">
    <citation type="submission" date="2018-06" db="EMBL/GenBank/DDBJ databases">
        <authorList>
            <person name="Li K."/>
        </authorList>
    </citation>
    <scope>NUCLEOTIDE SEQUENCE [LARGE SCALE GENOMIC DNA]</scope>
    <source>
        <strain evidence="2">ZFG47</strain>
        <plasmid evidence="2">unnamed1</plasmid>
    </source>
</reference>
<geneLocation type="plasmid" evidence="1 2">
    <name>unnamed1</name>
</geneLocation>
<keyword evidence="1" id="KW-0614">Plasmid</keyword>
<organism evidence="1 2">
    <name type="scientific">Streptomyces cadmiisoli</name>
    <dbReference type="NCBI Taxonomy" id="2184053"/>
    <lineage>
        <taxon>Bacteria</taxon>
        <taxon>Bacillati</taxon>
        <taxon>Actinomycetota</taxon>
        <taxon>Actinomycetes</taxon>
        <taxon>Kitasatosporales</taxon>
        <taxon>Streptomycetaceae</taxon>
        <taxon>Streptomyces</taxon>
        <taxon>Streptomyces aurantiacus group</taxon>
    </lineage>
</organism>
<keyword evidence="2" id="KW-1185">Reference proteome</keyword>
<dbReference type="Proteomes" id="UP000249616">
    <property type="component" value="Plasmid unnamed1"/>
</dbReference>
<proteinExistence type="predicted"/>
<dbReference type="KEGG" id="scad:DN051_40940"/>